<evidence type="ECO:0000256" key="6">
    <source>
        <dbReference type="HAMAP-Rule" id="MF_00444"/>
    </source>
</evidence>
<evidence type="ECO:0000256" key="2">
    <source>
        <dbReference type="ARBA" id="ARBA00022490"/>
    </source>
</evidence>
<name>A0A6J4VW28_9BACT</name>
<organism evidence="8">
    <name type="scientific">uncultured Thermomicrobiales bacterium</name>
    <dbReference type="NCBI Taxonomy" id="1645740"/>
    <lineage>
        <taxon>Bacteria</taxon>
        <taxon>Pseudomonadati</taxon>
        <taxon>Thermomicrobiota</taxon>
        <taxon>Thermomicrobia</taxon>
        <taxon>Thermomicrobiales</taxon>
        <taxon>environmental samples</taxon>
    </lineage>
</organism>
<gene>
    <name evidence="6" type="primary">clpP</name>
    <name evidence="8" type="ORF">AVDCRST_MAG18-4414</name>
</gene>
<dbReference type="InterPro" id="IPR023562">
    <property type="entry name" value="ClpP/TepA"/>
</dbReference>
<dbReference type="EMBL" id="CADCWN010000353">
    <property type="protein sequence ID" value="CAA9588634.1"/>
    <property type="molecule type" value="Genomic_DNA"/>
</dbReference>
<comment type="function">
    <text evidence="6">Cleaves peptides in various proteins in a process that requires ATP hydrolysis. Has a chymotrypsin-like activity. Plays a major role in the degradation of misfolded proteins.</text>
</comment>
<keyword evidence="4 6" id="KW-0378">Hydrolase</keyword>
<evidence type="ECO:0000313" key="8">
    <source>
        <dbReference type="EMBL" id="CAA9588634.1"/>
    </source>
</evidence>
<dbReference type="NCBIfam" id="NF009205">
    <property type="entry name" value="PRK12553.1"/>
    <property type="match status" value="1"/>
</dbReference>
<dbReference type="EC" id="3.4.21.92" evidence="6"/>
<dbReference type="InterPro" id="IPR029045">
    <property type="entry name" value="ClpP/crotonase-like_dom_sf"/>
</dbReference>
<dbReference type="NCBIfam" id="NF001368">
    <property type="entry name" value="PRK00277.1"/>
    <property type="match status" value="1"/>
</dbReference>
<protein>
    <recommendedName>
        <fullName evidence="6 7">ATP-dependent Clp protease proteolytic subunit</fullName>
        <ecNumber evidence="6">3.4.21.92</ecNumber>
    </recommendedName>
    <alternativeName>
        <fullName evidence="6">Endopeptidase Clp</fullName>
    </alternativeName>
</protein>
<proteinExistence type="inferred from homology"/>
<feature type="active site" description="Nucleophile" evidence="6">
    <location>
        <position position="107"/>
    </location>
</feature>
<dbReference type="GO" id="GO:0005737">
    <property type="term" value="C:cytoplasm"/>
    <property type="evidence" value="ECO:0007669"/>
    <property type="project" value="UniProtKB-SubCell"/>
</dbReference>
<dbReference type="Pfam" id="PF00574">
    <property type="entry name" value="CLP_protease"/>
    <property type="match status" value="1"/>
</dbReference>
<dbReference type="FunFam" id="3.90.226.10:FF:000002">
    <property type="entry name" value="ATP-dependent Clp protease proteolytic subunit"/>
    <property type="match status" value="1"/>
</dbReference>
<keyword evidence="2 6" id="KW-0963">Cytoplasm</keyword>
<reference evidence="8" key="1">
    <citation type="submission" date="2020-02" db="EMBL/GenBank/DDBJ databases">
        <authorList>
            <person name="Meier V. D."/>
        </authorList>
    </citation>
    <scope>NUCLEOTIDE SEQUENCE</scope>
    <source>
        <strain evidence="8">AVDCRST_MAG18</strain>
    </source>
</reference>
<evidence type="ECO:0000256" key="3">
    <source>
        <dbReference type="ARBA" id="ARBA00022670"/>
    </source>
</evidence>
<dbReference type="InterPro" id="IPR001907">
    <property type="entry name" value="ClpP"/>
</dbReference>
<evidence type="ECO:0000256" key="5">
    <source>
        <dbReference type="ARBA" id="ARBA00022825"/>
    </source>
</evidence>
<dbReference type="PRINTS" id="PR00127">
    <property type="entry name" value="CLPPROTEASEP"/>
</dbReference>
<accession>A0A6J4VW28</accession>
<dbReference type="CDD" id="cd07017">
    <property type="entry name" value="S14_ClpP_2"/>
    <property type="match status" value="1"/>
</dbReference>
<keyword evidence="3 6" id="KW-0645">Protease</keyword>
<dbReference type="GO" id="GO:0009368">
    <property type="term" value="C:endopeptidase Clp complex"/>
    <property type="evidence" value="ECO:0007669"/>
    <property type="project" value="TreeGrafter"/>
</dbReference>
<evidence type="ECO:0000256" key="4">
    <source>
        <dbReference type="ARBA" id="ARBA00022801"/>
    </source>
</evidence>
<comment type="subcellular location">
    <subcellularLocation>
        <location evidence="6">Cytoplasm</location>
    </subcellularLocation>
</comment>
<dbReference type="Gene3D" id="3.90.226.10">
    <property type="entry name" value="2-enoyl-CoA Hydratase, Chain A, domain 1"/>
    <property type="match status" value="1"/>
</dbReference>
<dbReference type="GO" id="GO:0006515">
    <property type="term" value="P:protein quality control for misfolded or incompletely synthesized proteins"/>
    <property type="evidence" value="ECO:0007669"/>
    <property type="project" value="TreeGrafter"/>
</dbReference>
<evidence type="ECO:0000256" key="7">
    <source>
        <dbReference type="RuleBase" id="RU003567"/>
    </source>
</evidence>
<dbReference type="AlphaFoldDB" id="A0A6J4VW28"/>
<sequence length="217" mass="23716">MGEETNSRPQLIVPYVTEDTSRGERVYDVYSRLLKDRIIYLGTPINDQVANAIVAQLVFLAGEDPKREISMYINCPGGQVYSGLAIYDTMQYIPCDIATYCVGMGASMGAVILMAGTKGKRSALPNARILLHQGSTGFQGAIPDVEVQARETLRLTRTMNAIMAQHTGQTEEKMKRDTERDYYLTAEEAREYGVIDNVVSSTALVPNSALNGHGGNG</sequence>
<dbReference type="PANTHER" id="PTHR10381">
    <property type="entry name" value="ATP-DEPENDENT CLP PROTEASE PROTEOLYTIC SUBUNIT"/>
    <property type="match status" value="1"/>
</dbReference>
<keyword evidence="5 6" id="KW-0720">Serine protease</keyword>
<comment type="similarity">
    <text evidence="1 6 7">Belongs to the peptidase S14 family.</text>
</comment>
<dbReference type="GO" id="GO:0004176">
    <property type="term" value="F:ATP-dependent peptidase activity"/>
    <property type="evidence" value="ECO:0007669"/>
    <property type="project" value="InterPro"/>
</dbReference>
<dbReference type="HAMAP" id="MF_00444">
    <property type="entry name" value="ClpP"/>
    <property type="match status" value="1"/>
</dbReference>
<dbReference type="GO" id="GO:0004252">
    <property type="term" value="F:serine-type endopeptidase activity"/>
    <property type="evidence" value="ECO:0007669"/>
    <property type="project" value="UniProtKB-UniRule"/>
</dbReference>
<feature type="active site" evidence="6">
    <location>
        <position position="132"/>
    </location>
</feature>
<dbReference type="GO" id="GO:0051117">
    <property type="term" value="F:ATPase binding"/>
    <property type="evidence" value="ECO:0007669"/>
    <property type="project" value="TreeGrafter"/>
</dbReference>
<comment type="catalytic activity">
    <reaction evidence="6">
        <text>Hydrolysis of proteins to small peptides in the presence of ATP and magnesium. alpha-casein is the usual test substrate. In the absence of ATP, only oligopeptides shorter than five residues are hydrolyzed (such as succinyl-Leu-Tyr-|-NHMec, and Leu-Tyr-Leu-|-Tyr-Trp, in which cleavage of the -Tyr-|-Leu- and -Tyr-|-Trp bonds also occurs).</text>
        <dbReference type="EC" id="3.4.21.92"/>
    </reaction>
</comment>
<dbReference type="SUPFAM" id="SSF52096">
    <property type="entry name" value="ClpP/crotonase"/>
    <property type="match status" value="1"/>
</dbReference>
<evidence type="ECO:0000256" key="1">
    <source>
        <dbReference type="ARBA" id="ARBA00007039"/>
    </source>
</evidence>
<comment type="subunit">
    <text evidence="6">Fourteen ClpP subunits assemble into 2 heptameric rings which stack back to back to give a disk-like structure with a central cavity, resembling the structure of eukaryotic proteasomes.</text>
</comment>
<dbReference type="PANTHER" id="PTHR10381:SF70">
    <property type="entry name" value="ATP-DEPENDENT CLP PROTEASE PROTEOLYTIC SUBUNIT"/>
    <property type="match status" value="1"/>
</dbReference>